<dbReference type="Gene3D" id="1.10.10.10">
    <property type="entry name" value="Winged helix-like DNA-binding domain superfamily/Winged helix DNA-binding domain"/>
    <property type="match status" value="1"/>
</dbReference>
<dbReference type="Proteomes" id="UP000824249">
    <property type="component" value="Unassembled WGS sequence"/>
</dbReference>
<organism evidence="7 8">
    <name type="scientific">Candidatus Borkfalkia faecigallinarum</name>
    <dbReference type="NCBI Taxonomy" id="2838509"/>
    <lineage>
        <taxon>Bacteria</taxon>
        <taxon>Bacillati</taxon>
        <taxon>Bacillota</taxon>
        <taxon>Clostridia</taxon>
        <taxon>Christensenellales</taxon>
        <taxon>Christensenellaceae</taxon>
        <taxon>Candidatus Borkfalkia</taxon>
    </lineage>
</organism>
<evidence type="ECO:0000313" key="7">
    <source>
        <dbReference type="EMBL" id="HIX46566.1"/>
    </source>
</evidence>
<dbReference type="InterPro" id="IPR013325">
    <property type="entry name" value="RNA_pol_sigma_r2"/>
</dbReference>
<reference evidence="7" key="2">
    <citation type="submission" date="2021-04" db="EMBL/GenBank/DDBJ databases">
        <authorList>
            <person name="Gilroy R."/>
        </authorList>
    </citation>
    <scope>NUCLEOTIDE SEQUENCE</scope>
    <source>
        <strain evidence="7">26628</strain>
    </source>
</reference>
<keyword evidence="5" id="KW-0804">Transcription</keyword>
<keyword evidence="2" id="KW-0805">Transcription regulation</keyword>
<keyword evidence="3" id="KW-0731">Sigma factor</keyword>
<evidence type="ECO:0000256" key="2">
    <source>
        <dbReference type="ARBA" id="ARBA00023015"/>
    </source>
</evidence>
<name>A0A9D1VTB9_9FIRM</name>
<gene>
    <name evidence="7" type="ORF">H9737_02615</name>
</gene>
<proteinExistence type="inferred from homology"/>
<dbReference type="InterPro" id="IPR036388">
    <property type="entry name" value="WH-like_DNA-bd_sf"/>
</dbReference>
<evidence type="ECO:0000313" key="8">
    <source>
        <dbReference type="Proteomes" id="UP000824249"/>
    </source>
</evidence>
<dbReference type="InterPro" id="IPR014284">
    <property type="entry name" value="RNA_pol_sigma-70_dom"/>
</dbReference>
<dbReference type="NCBIfam" id="TIGR02937">
    <property type="entry name" value="sigma70-ECF"/>
    <property type="match status" value="1"/>
</dbReference>
<evidence type="ECO:0000256" key="3">
    <source>
        <dbReference type="ARBA" id="ARBA00023082"/>
    </source>
</evidence>
<dbReference type="GO" id="GO:0003677">
    <property type="term" value="F:DNA binding"/>
    <property type="evidence" value="ECO:0007669"/>
    <property type="project" value="UniProtKB-KW"/>
</dbReference>
<dbReference type="PANTHER" id="PTHR43133">
    <property type="entry name" value="RNA POLYMERASE ECF-TYPE SIGMA FACTO"/>
    <property type="match status" value="1"/>
</dbReference>
<keyword evidence="4" id="KW-0238">DNA-binding</keyword>
<dbReference type="InterPro" id="IPR039425">
    <property type="entry name" value="RNA_pol_sigma-70-like"/>
</dbReference>
<evidence type="ECO:0000256" key="5">
    <source>
        <dbReference type="ARBA" id="ARBA00023163"/>
    </source>
</evidence>
<comment type="caution">
    <text evidence="7">The sequence shown here is derived from an EMBL/GenBank/DDBJ whole genome shotgun (WGS) entry which is preliminary data.</text>
</comment>
<dbReference type="InterPro" id="IPR007627">
    <property type="entry name" value="RNA_pol_sigma70_r2"/>
</dbReference>
<dbReference type="GO" id="GO:0006352">
    <property type="term" value="P:DNA-templated transcription initiation"/>
    <property type="evidence" value="ECO:0007669"/>
    <property type="project" value="InterPro"/>
</dbReference>
<dbReference type="GO" id="GO:0016987">
    <property type="term" value="F:sigma factor activity"/>
    <property type="evidence" value="ECO:0007669"/>
    <property type="project" value="UniProtKB-KW"/>
</dbReference>
<feature type="domain" description="RNA polymerase sigma-70 region 2" evidence="6">
    <location>
        <begin position="24"/>
        <end position="87"/>
    </location>
</feature>
<sequence length="185" mass="21671">MMDDGAIIALYFARDEAAIRETDQKYGRLCYCIADNILHSRPDSEECVNDTYLAVWDRIPPARPECFSAFLCRIARNLSLKRYRRNRAKRRDMATETSFSELEGVLADISPDALQRLEAKELAAAISRFLRGISREKRYIFLRRYWFFDPIDAIARRCSCGAGRIRVILFRLRRSLAKFLREEFV</sequence>
<protein>
    <submittedName>
        <fullName evidence="7">Sigma-70 family RNA polymerase sigma factor</fullName>
    </submittedName>
</protein>
<evidence type="ECO:0000256" key="4">
    <source>
        <dbReference type="ARBA" id="ARBA00023125"/>
    </source>
</evidence>
<accession>A0A9D1VTB9</accession>
<dbReference type="SUPFAM" id="SSF88659">
    <property type="entry name" value="Sigma3 and sigma4 domains of RNA polymerase sigma factors"/>
    <property type="match status" value="1"/>
</dbReference>
<dbReference type="Gene3D" id="1.10.1740.10">
    <property type="match status" value="1"/>
</dbReference>
<dbReference type="InterPro" id="IPR013324">
    <property type="entry name" value="RNA_pol_sigma_r3/r4-like"/>
</dbReference>
<comment type="similarity">
    <text evidence="1">Belongs to the sigma-70 factor family. ECF subfamily.</text>
</comment>
<evidence type="ECO:0000256" key="1">
    <source>
        <dbReference type="ARBA" id="ARBA00010641"/>
    </source>
</evidence>
<dbReference type="Pfam" id="PF04542">
    <property type="entry name" value="Sigma70_r2"/>
    <property type="match status" value="1"/>
</dbReference>
<dbReference type="AlphaFoldDB" id="A0A9D1VTB9"/>
<dbReference type="SUPFAM" id="SSF88946">
    <property type="entry name" value="Sigma2 domain of RNA polymerase sigma factors"/>
    <property type="match status" value="1"/>
</dbReference>
<dbReference type="EMBL" id="DXFD01000044">
    <property type="protein sequence ID" value="HIX46566.1"/>
    <property type="molecule type" value="Genomic_DNA"/>
</dbReference>
<evidence type="ECO:0000259" key="6">
    <source>
        <dbReference type="Pfam" id="PF04542"/>
    </source>
</evidence>
<reference evidence="7" key="1">
    <citation type="journal article" date="2021" name="PeerJ">
        <title>Extensive microbial diversity within the chicken gut microbiome revealed by metagenomics and culture.</title>
        <authorList>
            <person name="Gilroy R."/>
            <person name="Ravi A."/>
            <person name="Getino M."/>
            <person name="Pursley I."/>
            <person name="Horton D.L."/>
            <person name="Alikhan N.F."/>
            <person name="Baker D."/>
            <person name="Gharbi K."/>
            <person name="Hall N."/>
            <person name="Watson M."/>
            <person name="Adriaenssens E.M."/>
            <person name="Foster-Nyarko E."/>
            <person name="Jarju S."/>
            <person name="Secka A."/>
            <person name="Antonio M."/>
            <person name="Oren A."/>
            <person name="Chaudhuri R.R."/>
            <person name="La Ragione R."/>
            <person name="Hildebrand F."/>
            <person name="Pallen M.J."/>
        </authorList>
    </citation>
    <scope>NUCLEOTIDE SEQUENCE</scope>
    <source>
        <strain evidence="7">26628</strain>
    </source>
</reference>
<dbReference type="PANTHER" id="PTHR43133:SF8">
    <property type="entry name" value="RNA POLYMERASE SIGMA FACTOR HI_1459-RELATED"/>
    <property type="match status" value="1"/>
</dbReference>